<reference evidence="1" key="1">
    <citation type="submission" date="2020-10" db="EMBL/GenBank/DDBJ databases">
        <authorList>
            <person name="Gilroy R."/>
        </authorList>
    </citation>
    <scope>NUCLEOTIDE SEQUENCE</scope>
    <source>
        <strain evidence="1">ChiBcec2-4451</strain>
    </source>
</reference>
<sequence length="122" mass="13376">MYVTEDYYLNVYKGEPVDTFDALQLRAAEIVEEMTMYRLTELTYEAMPECVQTAVKKAICAQMEYLDANGGPDLDNGAALASASLGKFSYAMASEGKPGIYAPRALRILAPTGLLYRGGICR</sequence>
<comment type="caution">
    <text evidence="1">The sequence shown here is derived from an EMBL/GenBank/DDBJ whole genome shotgun (WGS) entry which is preliminary data.</text>
</comment>
<evidence type="ECO:0000313" key="2">
    <source>
        <dbReference type="Proteomes" id="UP000886723"/>
    </source>
</evidence>
<organism evidence="1 2">
    <name type="scientific">Candidatus Pullilachnospira stercoravium</name>
    <dbReference type="NCBI Taxonomy" id="2840913"/>
    <lineage>
        <taxon>Bacteria</taxon>
        <taxon>Bacillati</taxon>
        <taxon>Bacillota</taxon>
        <taxon>Clostridia</taxon>
        <taxon>Lachnospirales</taxon>
        <taxon>Lachnospiraceae</taxon>
        <taxon>Lachnospiraceae incertae sedis</taxon>
        <taxon>Candidatus Pullilachnospira</taxon>
    </lineage>
</organism>
<accession>A0A9D1NUS3</accession>
<evidence type="ECO:0000313" key="1">
    <source>
        <dbReference type="EMBL" id="HIV12380.1"/>
    </source>
</evidence>
<proteinExistence type="predicted"/>
<reference evidence="1" key="2">
    <citation type="journal article" date="2021" name="PeerJ">
        <title>Extensive microbial diversity within the chicken gut microbiome revealed by metagenomics and culture.</title>
        <authorList>
            <person name="Gilroy R."/>
            <person name="Ravi A."/>
            <person name="Getino M."/>
            <person name="Pursley I."/>
            <person name="Horton D.L."/>
            <person name="Alikhan N.F."/>
            <person name="Baker D."/>
            <person name="Gharbi K."/>
            <person name="Hall N."/>
            <person name="Watson M."/>
            <person name="Adriaenssens E.M."/>
            <person name="Foster-Nyarko E."/>
            <person name="Jarju S."/>
            <person name="Secka A."/>
            <person name="Antonio M."/>
            <person name="Oren A."/>
            <person name="Chaudhuri R.R."/>
            <person name="La Ragione R."/>
            <person name="Hildebrand F."/>
            <person name="Pallen M.J."/>
        </authorList>
    </citation>
    <scope>NUCLEOTIDE SEQUENCE</scope>
    <source>
        <strain evidence="1">ChiBcec2-4451</strain>
    </source>
</reference>
<name>A0A9D1NUS3_9FIRM</name>
<dbReference type="Proteomes" id="UP000886723">
    <property type="component" value="Unassembled WGS sequence"/>
</dbReference>
<protein>
    <submittedName>
        <fullName evidence="1">Uncharacterized protein</fullName>
    </submittedName>
</protein>
<dbReference type="EMBL" id="DVON01000094">
    <property type="protein sequence ID" value="HIV12380.1"/>
    <property type="molecule type" value="Genomic_DNA"/>
</dbReference>
<dbReference type="AlphaFoldDB" id="A0A9D1NUS3"/>
<gene>
    <name evidence="1" type="ORF">IAA63_04465</name>
</gene>